<keyword evidence="1" id="KW-1133">Transmembrane helix</keyword>
<keyword evidence="1" id="KW-0472">Membrane</keyword>
<dbReference type="PANTHER" id="PTHR40763:SF5">
    <property type="entry name" value="MEMBRANE PROTEIN"/>
    <property type="match status" value="1"/>
</dbReference>
<keyword evidence="1" id="KW-0812">Transmembrane</keyword>
<sequence>MRHHCHSPNRQQRRIVFGLFFILAGSLALLDSLRIIAIGNLADYWPSVFCLIGVLQIMQSGSFPGRLTGLAFTVLGGGLILQNLGVIQHAMGLILPLLLIIAGIAIVARAFRGHAPRPAPSADTDIHEEKDGFIHVNAAMSSNVVRCDAQAFAGGELHSVMGSIELDLSQASMPSQAALHVFAVCSGIQIRIPRDWQIQIRISPVLGGVEDKTIPPASSSKILTLEGGVIMGGIQINH</sequence>
<dbReference type="PANTHER" id="PTHR40763">
    <property type="entry name" value="MEMBRANE PROTEIN-RELATED"/>
    <property type="match status" value="1"/>
</dbReference>
<evidence type="ECO:0000256" key="1">
    <source>
        <dbReference type="SAM" id="Phobius"/>
    </source>
</evidence>
<feature type="domain" description="LiaF transmembrane" evidence="2">
    <location>
        <begin position="16"/>
        <end position="111"/>
    </location>
</feature>
<feature type="transmembrane region" description="Helical" evidence="1">
    <location>
        <begin position="93"/>
        <end position="111"/>
    </location>
</feature>
<accession>A0A918NYR5</accession>
<dbReference type="Proteomes" id="UP000645257">
    <property type="component" value="Unassembled WGS sequence"/>
</dbReference>
<proteinExistence type="predicted"/>
<dbReference type="AlphaFoldDB" id="A0A918NYR5"/>
<evidence type="ECO:0000259" key="2">
    <source>
        <dbReference type="Pfam" id="PF22570"/>
    </source>
</evidence>
<dbReference type="InterPro" id="IPR054331">
    <property type="entry name" value="LiaF_TM"/>
</dbReference>
<evidence type="ECO:0000313" key="3">
    <source>
        <dbReference type="EMBL" id="GGY07816.1"/>
    </source>
</evidence>
<reference evidence="3" key="2">
    <citation type="submission" date="2020-09" db="EMBL/GenBank/DDBJ databases">
        <authorList>
            <person name="Sun Q."/>
            <person name="Kim S."/>
        </authorList>
    </citation>
    <scope>NUCLEOTIDE SEQUENCE</scope>
    <source>
        <strain evidence="3">KCTC 32182</strain>
    </source>
</reference>
<name>A0A918NYR5_9NEIS</name>
<comment type="caution">
    <text evidence="3">The sequence shown here is derived from an EMBL/GenBank/DDBJ whole genome shotgun (WGS) entry which is preliminary data.</text>
</comment>
<gene>
    <name evidence="3" type="ORF">GCM10011289_07950</name>
</gene>
<reference evidence="3" key="1">
    <citation type="journal article" date="2014" name="Int. J. Syst. Evol. Microbiol.">
        <title>Complete genome sequence of Corynebacterium casei LMG S-19264T (=DSM 44701T), isolated from a smear-ripened cheese.</title>
        <authorList>
            <consortium name="US DOE Joint Genome Institute (JGI-PGF)"/>
            <person name="Walter F."/>
            <person name="Albersmeier A."/>
            <person name="Kalinowski J."/>
            <person name="Ruckert C."/>
        </authorList>
    </citation>
    <scope>NUCLEOTIDE SEQUENCE</scope>
    <source>
        <strain evidence="3">KCTC 32182</strain>
    </source>
</reference>
<protein>
    <recommendedName>
        <fullName evidence="2">LiaF transmembrane domain-containing protein</fullName>
    </recommendedName>
</protein>
<feature type="transmembrane region" description="Helical" evidence="1">
    <location>
        <begin position="12"/>
        <end position="29"/>
    </location>
</feature>
<dbReference type="EMBL" id="BMYX01000003">
    <property type="protein sequence ID" value="GGY07816.1"/>
    <property type="molecule type" value="Genomic_DNA"/>
</dbReference>
<dbReference type="RefSeq" id="WP_189531452.1">
    <property type="nucleotide sequence ID" value="NZ_BMYX01000003.1"/>
</dbReference>
<dbReference type="Pfam" id="PF22570">
    <property type="entry name" value="LiaF-TM"/>
    <property type="match status" value="1"/>
</dbReference>
<keyword evidence="4" id="KW-1185">Reference proteome</keyword>
<organism evidence="3 4">
    <name type="scientific">Paludibacterium paludis</name>
    <dbReference type="NCBI Taxonomy" id="1225769"/>
    <lineage>
        <taxon>Bacteria</taxon>
        <taxon>Pseudomonadati</taxon>
        <taxon>Pseudomonadota</taxon>
        <taxon>Betaproteobacteria</taxon>
        <taxon>Neisseriales</taxon>
        <taxon>Chromobacteriaceae</taxon>
        <taxon>Paludibacterium</taxon>
    </lineage>
</organism>
<evidence type="ECO:0000313" key="4">
    <source>
        <dbReference type="Proteomes" id="UP000645257"/>
    </source>
</evidence>